<sequence length="263" mass="29683">MAKVIAPFLISGTIDDINFVVTANGENYARAKGQTGVTSKQFKNNPIFDRIRDQGHEFGHCARKAVFFRQLAASFNKQAKDGSFAGRANKLLFEILQEDPTNSQGKRTVTAGMKTGNGKEALLGFESNKLRPLHSVLKIKEQYNPSDRTVKLIDFIAKQHLEWPEEATQVILSTATANWDFENDVFNTCYSIELIINKEAEKQNITLTTALPVGNELHLTFLFIGFLKQDRKKQILLHRKNNTATLIACHTPYPLITDHFFQI</sequence>
<dbReference type="AlphaFoldDB" id="A0A4R5ASK1"/>
<name>A0A4R5ASK1_9FLAO</name>
<evidence type="ECO:0000313" key="2">
    <source>
        <dbReference type="Proteomes" id="UP000295278"/>
    </source>
</evidence>
<dbReference type="EMBL" id="SMFM01000004">
    <property type="protein sequence ID" value="TDD75951.1"/>
    <property type="molecule type" value="Genomic_DNA"/>
</dbReference>
<comment type="caution">
    <text evidence="1">The sequence shown here is derived from an EMBL/GenBank/DDBJ whole genome shotgun (WGS) entry which is preliminary data.</text>
</comment>
<gene>
    <name evidence="1" type="ORF">E0F89_10340</name>
</gene>
<dbReference type="Proteomes" id="UP000295278">
    <property type="component" value="Unassembled WGS sequence"/>
</dbReference>
<dbReference type="OrthoDB" id="645138at2"/>
<proteinExistence type="predicted"/>
<reference evidence="1 2" key="1">
    <citation type="submission" date="2019-03" db="EMBL/GenBank/DDBJ databases">
        <title>Flavobacterium AT-3-2 sp. nov., isolated from arctic soil.</title>
        <authorList>
            <person name="Chaudhary D.K."/>
        </authorList>
    </citation>
    <scope>NUCLEOTIDE SEQUENCE [LARGE SCALE GENOMIC DNA]</scope>
    <source>
        <strain evidence="1 2">AT-3-2</strain>
    </source>
</reference>
<keyword evidence="2" id="KW-1185">Reference proteome</keyword>
<protein>
    <submittedName>
        <fullName evidence="1">Uncharacterized protein</fullName>
    </submittedName>
</protein>
<organism evidence="1 2">
    <name type="scientific">Flavobacterium caseinilyticum</name>
    <dbReference type="NCBI Taxonomy" id="2541732"/>
    <lineage>
        <taxon>Bacteria</taxon>
        <taxon>Pseudomonadati</taxon>
        <taxon>Bacteroidota</taxon>
        <taxon>Flavobacteriia</taxon>
        <taxon>Flavobacteriales</taxon>
        <taxon>Flavobacteriaceae</taxon>
        <taxon>Flavobacterium</taxon>
    </lineage>
</organism>
<dbReference type="RefSeq" id="WP_131909701.1">
    <property type="nucleotide sequence ID" value="NZ_SMFM01000004.1"/>
</dbReference>
<evidence type="ECO:0000313" key="1">
    <source>
        <dbReference type="EMBL" id="TDD75951.1"/>
    </source>
</evidence>
<accession>A0A4R5ASK1</accession>